<dbReference type="Proteomes" id="UP000235703">
    <property type="component" value="Unassembled WGS sequence"/>
</dbReference>
<evidence type="ECO:0008006" key="3">
    <source>
        <dbReference type="Google" id="ProtNLM"/>
    </source>
</evidence>
<evidence type="ECO:0000313" key="1">
    <source>
        <dbReference type="EMBL" id="PMB98502.1"/>
    </source>
</evidence>
<gene>
    <name evidence="1" type="ORF">CJ198_03950</name>
</gene>
<proteinExistence type="predicted"/>
<keyword evidence="2" id="KW-1185">Reference proteome</keyword>
<accession>A0A2N6PII2</accession>
<name>A0A2N6PII2_9MICO</name>
<dbReference type="RefSeq" id="WP_102161037.1">
    <property type="nucleotide sequence ID" value="NZ_PNFZ01000002.1"/>
</dbReference>
<evidence type="ECO:0000313" key="2">
    <source>
        <dbReference type="Proteomes" id="UP000235703"/>
    </source>
</evidence>
<sequence length="132" mass="14345">MGLRIDTSEVDRLARDLDALPHIVRAEAERTMDKGIQKMKEALQEDAKSSTHFSQLAPTITYDKEYGWGGTAWEIGPDKEKTTRRGVPGALGNIAYFGGANGGGASLDFVTPINSEIAVIEERLAKILGEQL</sequence>
<comment type="caution">
    <text evidence="1">The sequence shown here is derived from an EMBL/GenBank/DDBJ whole genome shotgun (WGS) entry which is preliminary data.</text>
</comment>
<protein>
    <recommendedName>
        <fullName evidence="3">HK97 gp10 family phage protein</fullName>
    </recommendedName>
</protein>
<dbReference type="EMBL" id="PNFZ01000002">
    <property type="protein sequence ID" value="PMB98502.1"/>
    <property type="molecule type" value="Genomic_DNA"/>
</dbReference>
<dbReference type="OrthoDB" id="3233584at2"/>
<organism evidence="1 2">
    <name type="scientific">Brevibacterium luteolum</name>
    <dbReference type="NCBI Taxonomy" id="199591"/>
    <lineage>
        <taxon>Bacteria</taxon>
        <taxon>Bacillati</taxon>
        <taxon>Actinomycetota</taxon>
        <taxon>Actinomycetes</taxon>
        <taxon>Micrococcales</taxon>
        <taxon>Brevibacteriaceae</taxon>
        <taxon>Brevibacterium</taxon>
    </lineage>
</organism>
<dbReference type="AlphaFoldDB" id="A0A2N6PII2"/>
<reference evidence="1 2" key="1">
    <citation type="submission" date="2017-09" db="EMBL/GenBank/DDBJ databases">
        <title>Bacterial strain isolated from the female urinary microbiota.</title>
        <authorList>
            <person name="Thomas-White K."/>
            <person name="Kumar N."/>
            <person name="Forster S."/>
            <person name="Putonti C."/>
            <person name="Lawley T."/>
            <person name="Wolfe A.J."/>
        </authorList>
    </citation>
    <scope>NUCLEOTIDE SEQUENCE [LARGE SCALE GENOMIC DNA]</scope>
    <source>
        <strain evidence="1 2">UMB0680</strain>
    </source>
</reference>